<dbReference type="NCBIfam" id="TIGR00756">
    <property type="entry name" value="PPR"/>
    <property type="match status" value="4"/>
</dbReference>
<dbReference type="Pfam" id="PF13041">
    <property type="entry name" value="PPR_2"/>
    <property type="match status" value="2"/>
</dbReference>
<feature type="repeat" description="PPR" evidence="3">
    <location>
        <begin position="318"/>
        <end position="352"/>
    </location>
</feature>
<dbReference type="PANTHER" id="PTHR47938">
    <property type="entry name" value="RESPIRATORY COMPLEX I CHAPERONE (CIA84), PUTATIVE (AFU_ORTHOLOGUE AFUA_2G06020)-RELATED"/>
    <property type="match status" value="1"/>
</dbReference>
<evidence type="ECO:0000256" key="3">
    <source>
        <dbReference type="PROSITE-ProRule" id="PRU00708"/>
    </source>
</evidence>
<proteinExistence type="inferred from homology"/>
<name>A0AAD2A499_9LAMI</name>
<evidence type="ECO:0000313" key="4">
    <source>
        <dbReference type="EMBL" id="CAI9781186.1"/>
    </source>
</evidence>
<evidence type="ECO:0008006" key="6">
    <source>
        <dbReference type="Google" id="ProtNLM"/>
    </source>
</evidence>
<dbReference type="GO" id="GO:0003729">
    <property type="term" value="F:mRNA binding"/>
    <property type="evidence" value="ECO:0007669"/>
    <property type="project" value="TreeGrafter"/>
</dbReference>
<feature type="repeat" description="PPR" evidence="3">
    <location>
        <begin position="240"/>
        <end position="274"/>
    </location>
</feature>
<comment type="similarity">
    <text evidence="1">Belongs to the PPR family. P subfamily.</text>
</comment>
<sequence length="433" mass="49130">MFIVRQCLFFHKLVPRDSSQSPFQSLDLNILMILHQQLMHLMSQSHHNIVACKWVFRVERFTKAHKNGRFFKNCEKRSGNSVMALKLHQEARNWNGTPNSVCYNTLIHGLCKEGLVDEGKQLFLEMKGSGIMPNLVTYGGLIHGLNEALCKMRKTNEVRGLLNLMIQKGEEPNSLTYGILMNGFCLENRIDNAKELFDFRGAKGHKKNDVCYGVLISGFCNVEVARGLFVKMKVYEVIPDTATYTKLLDGFFKNNCVADAMELFHSLEISSFDLHIEVYNRVLDGLCKAGEIDIAKRESLILPLSYLKACPKRAWHQQLLPLNIMINGFCKNGEMEKANNLFLEMEKESCAPVVVTFNTLMRGFCNNNEAPKVIELLHEMAERNSSPDEYTVVLVINLVCKDSKYLSLIPRSQGGLLLGGGSHFSLEKQERSH</sequence>
<dbReference type="Pfam" id="PF12854">
    <property type="entry name" value="PPR_1"/>
    <property type="match status" value="1"/>
</dbReference>
<feature type="repeat" description="PPR" evidence="3">
    <location>
        <begin position="99"/>
        <end position="133"/>
    </location>
</feature>
<dbReference type="PANTHER" id="PTHR47938:SF46">
    <property type="entry name" value="PENTACOTRIPEPTIDE-REPEAT REGION OF PRORP DOMAIN-CONTAINING PROTEIN"/>
    <property type="match status" value="1"/>
</dbReference>
<organism evidence="4 5">
    <name type="scientific">Fraxinus pennsylvanica</name>
    <dbReference type="NCBI Taxonomy" id="56036"/>
    <lineage>
        <taxon>Eukaryota</taxon>
        <taxon>Viridiplantae</taxon>
        <taxon>Streptophyta</taxon>
        <taxon>Embryophyta</taxon>
        <taxon>Tracheophyta</taxon>
        <taxon>Spermatophyta</taxon>
        <taxon>Magnoliopsida</taxon>
        <taxon>eudicotyledons</taxon>
        <taxon>Gunneridae</taxon>
        <taxon>Pentapetalae</taxon>
        <taxon>asterids</taxon>
        <taxon>lamiids</taxon>
        <taxon>Lamiales</taxon>
        <taxon>Oleaceae</taxon>
        <taxon>Oleeae</taxon>
        <taxon>Fraxinus</taxon>
    </lineage>
</organism>
<dbReference type="Pfam" id="PF01535">
    <property type="entry name" value="PPR"/>
    <property type="match status" value="3"/>
</dbReference>
<evidence type="ECO:0000256" key="1">
    <source>
        <dbReference type="ARBA" id="ARBA00007626"/>
    </source>
</evidence>
<feature type="repeat" description="PPR" evidence="3">
    <location>
        <begin position="353"/>
        <end position="387"/>
    </location>
</feature>
<reference evidence="4" key="1">
    <citation type="submission" date="2023-05" db="EMBL/GenBank/DDBJ databases">
        <authorList>
            <person name="Huff M."/>
        </authorList>
    </citation>
    <scope>NUCLEOTIDE SEQUENCE</scope>
</reference>
<dbReference type="InterPro" id="IPR011990">
    <property type="entry name" value="TPR-like_helical_dom_sf"/>
</dbReference>
<dbReference type="Proteomes" id="UP000834106">
    <property type="component" value="Chromosome 18"/>
</dbReference>
<keyword evidence="5" id="KW-1185">Reference proteome</keyword>
<evidence type="ECO:0000313" key="5">
    <source>
        <dbReference type="Proteomes" id="UP000834106"/>
    </source>
</evidence>
<keyword evidence="2" id="KW-0677">Repeat</keyword>
<protein>
    <recommendedName>
        <fullName evidence="6">Pentatricopeptide repeat-containing protein</fullName>
    </recommendedName>
</protein>
<dbReference type="PROSITE" id="PS51375">
    <property type="entry name" value="PPR"/>
    <property type="match status" value="5"/>
</dbReference>
<feature type="repeat" description="PPR" evidence="3">
    <location>
        <begin position="173"/>
        <end position="207"/>
    </location>
</feature>
<gene>
    <name evidence="4" type="ORF">FPE_LOCUS28616</name>
</gene>
<dbReference type="AlphaFoldDB" id="A0AAD2A499"/>
<evidence type="ECO:0000256" key="2">
    <source>
        <dbReference type="ARBA" id="ARBA00022737"/>
    </source>
</evidence>
<dbReference type="InterPro" id="IPR002885">
    <property type="entry name" value="PPR_rpt"/>
</dbReference>
<dbReference type="Gene3D" id="1.25.40.10">
    <property type="entry name" value="Tetratricopeptide repeat domain"/>
    <property type="match status" value="4"/>
</dbReference>
<dbReference type="EMBL" id="OU503053">
    <property type="protein sequence ID" value="CAI9781186.1"/>
    <property type="molecule type" value="Genomic_DNA"/>
</dbReference>
<accession>A0AAD2A499</accession>